<reference evidence="1 2" key="1">
    <citation type="journal article" date="2021" name="Elife">
        <title>Chloroplast acquisition without the gene transfer in kleptoplastic sea slugs, Plakobranchus ocellatus.</title>
        <authorList>
            <person name="Maeda T."/>
            <person name="Takahashi S."/>
            <person name="Yoshida T."/>
            <person name="Shimamura S."/>
            <person name="Takaki Y."/>
            <person name="Nagai Y."/>
            <person name="Toyoda A."/>
            <person name="Suzuki Y."/>
            <person name="Arimoto A."/>
            <person name="Ishii H."/>
            <person name="Satoh N."/>
            <person name="Nishiyama T."/>
            <person name="Hasebe M."/>
            <person name="Maruyama T."/>
            <person name="Minagawa J."/>
            <person name="Obokata J."/>
            <person name="Shigenobu S."/>
        </authorList>
    </citation>
    <scope>NUCLEOTIDE SEQUENCE [LARGE SCALE GENOMIC DNA]</scope>
</reference>
<keyword evidence="2" id="KW-1185">Reference proteome</keyword>
<sequence>MSSSPSCTDNLNRVTAHRLRCAFPLVFHRSNPTSQCPPLEQMLPNAALGWFILHCVCSHRNYPRCCYSSPLHTRKQTGEPKTPGQGI</sequence>
<dbReference type="Proteomes" id="UP000735302">
    <property type="component" value="Unassembled WGS sequence"/>
</dbReference>
<name>A0AAV4D690_9GAST</name>
<organism evidence="1 2">
    <name type="scientific">Plakobranchus ocellatus</name>
    <dbReference type="NCBI Taxonomy" id="259542"/>
    <lineage>
        <taxon>Eukaryota</taxon>
        <taxon>Metazoa</taxon>
        <taxon>Spiralia</taxon>
        <taxon>Lophotrochozoa</taxon>
        <taxon>Mollusca</taxon>
        <taxon>Gastropoda</taxon>
        <taxon>Heterobranchia</taxon>
        <taxon>Euthyneura</taxon>
        <taxon>Panpulmonata</taxon>
        <taxon>Sacoglossa</taxon>
        <taxon>Placobranchoidea</taxon>
        <taxon>Plakobranchidae</taxon>
        <taxon>Plakobranchus</taxon>
    </lineage>
</organism>
<proteinExistence type="predicted"/>
<protein>
    <submittedName>
        <fullName evidence="1">Uncharacterized protein</fullName>
    </submittedName>
</protein>
<accession>A0AAV4D690</accession>
<dbReference type="EMBL" id="BLXT01007504">
    <property type="protein sequence ID" value="GFO39655.1"/>
    <property type="molecule type" value="Genomic_DNA"/>
</dbReference>
<dbReference type="AlphaFoldDB" id="A0AAV4D690"/>
<gene>
    <name evidence="1" type="ORF">PoB_006616000</name>
</gene>
<evidence type="ECO:0000313" key="2">
    <source>
        <dbReference type="Proteomes" id="UP000735302"/>
    </source>
</evidence>
<comment type="caution">
    <text evidence="1">The sequence shown here is derived from an EMBL/GenBank/DDBJ whole genome shotgun (WGS) entry which is preliminary data.</text>
</comment>
<evidence type="ECO:0000313" key="1">
    <source>
        <dbReference type="EMBL" id="GFO39655.1"/>
    </source>
</evidence>